<dbReference type="PANTHER" id="PTHR33987:SF1">
    <property type="entry name" value="CALCINEURIN-LIKE METALLO-PHOSPHOESTERASE SUPERFAMILY PROTEIN"/>
    <property type="match status" value="1"/>
</dbReference>
<organism evidence="2 3">
    <name type="scientific">Lentisphaera araneosa HTCC2155</name>
    <dbReference type="NCBI Taxonomy" id="313628"/>
    <lineage>
        <taxon>Bacteria</taxon>
        <taxon>Pseudomonadati</taxon>
        <taxon>Lentisphaerota</taxon>
        <taxon>Lentisphaeria</taxon>
        <taxon>Lentisphaerales</taxon>
        <taxon>Lentisphaeraceae</taxon>
        <taxon>Lentisphaera</taxon>
    </lineage>
</organism>
<keyword evidence="3" id="KW-1185">Reference proteome</keyword>
<evidence type="ECO:0000313" key="2">
    <source>
        <dbReference type="EMBL" id="EDM29141.1"/>
    </source>
</evidence>
<dbReference type="Proteomes" id="UP000004947">
    <property type="component" value="Unassembled WGS sequence"/>
</dbReference>
<gene>
    <name evidence="2" type="ORF">LNTAR_22164</name>
</gene>
<sequence>MINTLRNKSLCLITFISLIFTGFGEEKGSEQVLQKIAFGACASQNRPQPIWDTIVAQNPDLFLFIGDNIYGDTEDMAVMRRKYAQLKAKPGYQKLLETCPVLATWDDHDYGKNDGGEEYKMKKESAEEFLNFFDVPQDSPRRKREGIYGSQIFGSEGKRVQVILLDTRYFRSTPLLKNKMSKQEKRKKNLVGWYSPLNDKSTTMLGQDQWTWLEKQLLKKADVRIIASSIQFVSHEKGMECWGNLPHERQKLFDLIGKTKANGVVFISGDVHFSEMSLDKSGPYPLYDFTSSGITNVSSKWSQAINNYRVGPAYAKLNFGLITIDWNANKISLETKSIKGKTTIQQDIDLDQLRVK</sequence>
<dbReference type="Pfam" id="PF09423">
    <property type="entry name" value="PhoD"/>
    <property type="match status" value="1"/>
</dbReference>
<accession>A6DG24</accession>
<dbReference type="InterPro" id="IPR018946">
    <property type="entry name" value="PhoD-like_MPP"/>
</dbReference>
<dbReference type="EMBL" id="ABCK01000002">
    <property type="protein sequence ID" value="EDM29141.1"/>
    <property type="molecule type" value="Genomic_DNA"/>
</dbReference>
<dbReference type="OrthoDB" id="9763616at2"/>
<dbReference type="InterPro" id="IPR038607">
    <property type="entry name" value="PhoD-like_sf"/>
</dbReference>
<dbReference type="InterPro" id="IPR029052">
    <property type="entry name" value="Metallo-depent_PP-like"/>
</dbReference>
<dbReference type="Gene3D" id="3.60.21.70">
    <property type="entry name" value="PhoD-like phosphatase"/>
    <property type="match status" value="1"/>
</dbReference>
<feature type="domain" description="PhoD-like phosphatase metallophosphatase" evidence="1">
    <location>
        <begin position="49"/>
        <end position="274"/>
    </location>
</feature>
<dbReference type="eggNOG" id="COG3540">
    <property type="taxonomic scope" value="Bacteria"/>
</dbReference>
<comment type="caution">
    <text evidence="2">The sequence shown here is derived from an EMBL/GenBank/DDBJ whole genome shotgun (WGS) entry which is preliminary data.</text>
</comment>
<evidence type="ECO:0000259" key="1">
    <source>
        <dbReference type="Pfam" id="PF09423"/>
    </source>
</evidence>
<name>A6DG24_9BACT</name>
<reference evidence="2 3" key="1">
    <citation type="journal article" date="2010" name="J. Bacteriol.">
        <title>Genome sequence of Lentisphaera araneosa HTCC2155T, the type species of the order Lentisphaerales in the phylum Lentisphaerae.</title>
        <authorList>
            <person name="Thrash J.C."/>
            <person name="Cho J.C."/>
            <person name="Vergin K.L."/>
            <person name="Morris R.M."/>
            <person name="Giovannoni S.J."/>
        </authorList>
    </citation>
    <scope>NUCLEOTIDE SEQUENCE [LARGE SCALE GENOMIC DNA]</scope>
    <source>
        <strain evidence="2 3">HTCC2155</strain>
    </source>
</reference>
<evidence type="ECO:0000313" key="3">
    <source>
        <dbReference type="Proteomes" id="UP000004947"/>
    </source>
</evidence>
<protein>
    <submittedName>
        <fullName evidence="2">Putative alkaline phosphatase D (APaseD)</fullName>
    </submittedName>
</protein>
<proteinExistence type="predicted"/>
<dbReference type="CDD" id="cd07389">
    <property type="entry name" value="MPP_PhoD"/>
    <property type="match status" value="1"/>
</dbReference>
<dbReference type="RefSeq" id="WP_007276871.1">
    <property type="nucleotide sequence ID" value="NZ_ABCK01000002.1"/>
</dbReference>
<dbReference type="PANTHER" id="PTHR33987">
    <property type="entry name" value="CALCINEURIN-LIKE METALLO-PHOSPHOESTERASE SUPERFAMILY PROTEIN"/>
    <property type="match status" value="1"/>
</dbReference>
<dbReference type="AlphaFoldDB" id="A6DG24"/>
<dbReference type="SUPFAM" id="SSF56300">
    <property type="entry name" value="Metallo-dependent phosphatases"/>
    <property type="match status" value="1"/>
</dbReference>
<dbReference type="STRING" id="313628.LNTAR_22164"/>